<feature type="transmembrane region" description="Helical" evidence="1">
    <location>
        <begin position="183"/>
        <end position="211"/>
    </location>
</feature>
<keyword evidence="1" id="KW-1133">Transmembrane helix</keyword>
<proteinExistence type="predicted"/>
<evidence type="ECO:0000313" key="2">
    <source>
        <dbReference type="EMBL" id="TFK87487.1"/>
    </source>
</evidence>
<dbReference type="EMBL" id="ML211151">
    <property type="protein sequence ID" value="TFK87487.1"/>
    <property type="molecule type" value="Genomic_DNA"/>
</dbReference>
<feature type="transmembrane region" description="Helical" evidence="1">
    <location>
        <begin position="154"/>
        <end position="176"/>
    </location>
</feature>
<feature type="transmembrane region" description="Helical" evidence="1">
    <location>
        <begin position="223"/>
        <end position="246"/>
    </location>
</feature>
<organism evidence="2 3">
    <name type="scientific">Polyporus arcularius HHB13444</name>
    <dbReference type="NCBI Taxonomy" id="1314778"/>
    <lineage>
        <taxon>Eukaryota</taxon>
        <taxon>Fungi</taxon>
        <taxon>Dikarya</taxon>
        <taxon>Basidiomycota</taxon>
        <taxon>Agaricomycotina</taxon>
        <taxon>Agaricomycetes</taxon>
        <taxon>Polyporales</taxon>
        <taxon>Polyporaceae</taxon>
        <taxon>Polyporus</taxon>
    </lineage>
</organism>
<evidence type="ECO:0000313" key="3">
    <source>
        <dbReference type="Proteomes" id="UP000308197"/>
    </source>
</evidence>
<keyword evidence="3" id="KW-1185">Reference proteome</keyword>
<feature type="transmembrane region" description="Helical" evidence="1">
    <location>
        <begin position="74"/>
        <end position="94"/>
    </location>
</feature>
<reference evidence="2 3" key="1">
    <citation type="journal article" date="2019" name="Nat. Ecol. Evol.">
        <title>Megaphylogeny resolves global patterns of mushroom evolution.</title>
        <authorList>
            <person name="Varga T."/>
            <person name="Krizsan K."/>
            <person name="Foldi C."/>
            <person name="Dima B."/>
            <person name="Sanchez-Garcia M."/>
            <person name="Sanchez-Ramirez S."/>
            <person name="Szollosi G.J."/>
            <person name="Szarkandi J.G."/>
            <person name="Papp V."/>
            <person name="Albert L."/>
            <person name="Andreopoulos W."/>
            <person name="Angelini C."/>
            <person name="Antonin V."/>
            <person name="Barry K.W."/>
            <person name="Bougher N.L."/>
            <person name="Buchanan P."/>
            <person name="Buyck B."/>
            <person name="Bense V."/>
            <person name="Catcheside P."/>
            <person name="Chovatia M."/>
            <person name="Cooper J."/>
            <person name="Damon W."/>
            <person name="Desjardin D."/>
            <person name="Finy P."/>
            <person name="Geml J."/>
            <person name="Haridas S."/>
            <person name="Hughes K."/>
            <person name="Justo A."/>
            <person name="Karasinski D."/>
            <person name="Kautmanova I."/>
            <person name="Kiss B."/>
            <person name="Kocsube S."/>
            <person name="Kotiranta H."/>
            <person name="LaButti K.M."/>
            <person name="Lechner B.E."/>
            <person name="Liimatainen K."/>
            <person name="Lipzen A."/>
            <person name="Lukacs Z."/>
            <person name="Mihaltcheva S."/>
            <person name="Morgado L.N."/>
            <person name="Niskanen T."/>
            <person name="Noordeloos M.E."/>
            <person name="Ohm R.A."/>
            <person name="Ortiz-Santana B."/>
            <person name="Ovrebo C."/>
            <person name="Racz N."/>
            <person name="Riley R."/>
            <person name="Savchenko A."/>
            <person name="Shiryaev A."/>
            <person name="Soop K."/>
            <person name="Spirin V."/>
            <person name="Szebenyi C."/>
            <person name="Tomsovsky M."/>
            <person name="Tulloss R.E."/>
            <person name="Uehling J."/>
            <person name="Grigoriev I.V."/>
            <person name="Vagvolgyi C."/>
            <person name="Papp T."/>
            <person name="Martin F.M."/>
            <person name="Miettinen O."/>
            <person name="Hibbett D.S."/>
            <person name="Nagy L.G."/>
        </authorList>
    </citation>
    <scope>NUCLEOTIDE SEQUENCE [LARGE SCALE GENOMIC DNA]</scope>
    <source>
        <strain evidence="2 3">HHB13444</strain>
    </source>
</reference>
<accession>A0A5C3PEP6</accession>
<sequence>MSGSSSLVIVTGTISSVVGSALANATGVAPSASFATATASSGLVSSTPAPGYSGNDPSFDIQEFLLTFADMLNVALGALEIGLVLAAMTFGVVVTKANSYFRGNTSDGALMKTTVASMLLLNVIQMIATIHGTYTAVVIDFGRLNDFASPEWSIALQILFTTLTASIAQIFFAFRLHAIMRNVYLTMIILFFTALQFATSIYSVVVLFNVGPLAILMFYMGDVWPMVVTFAVSAGINIVIAAVAYVRMQKPYVLQKHGRTTVMSELEYWTVKSLFFCGIVSTFNTVAVAIMMANMLWVAGTCVLGNLYTLSVLLNLNSRILAIPVASGTVRPRSGPQVDLSDRSSAATLTDDMAIWEDMVKSQAIKASLITDTKNAGLPEYTVGYQLNDGAVRFSASFAMRAAR</sequence>
<feature type="transmembrane region" description="Helical" evidence="1">
    <location>
        <begin position="115"/>
        <end position="134"/>
    </location>
</feature>
<dbReference type="STRING" id="1314778.A0A5C3PEP6"/>
<feature type="transmembrane region" description="Helical" evidence="1">
    <location>
        <begin position="266"/>
        <end position="290"/>
    </location>
</feature>
<keyword evidence="1" id="KW-0472">Membrane</keyword>
<dbReference type="PANTHER" id="PTHR40465:SF1">
    <property type="entry name" value="DUF6534 DOMAIN-CONTAINING PROTEIN"/>
    <property type="match status" value="1"/>
</dbReference>
<name>A0A5C3PEP6_9APHY</name>
<protein>
    <submittedName>
        <fullName evidence="2">Uncharacterized protein</fullName>
    </submittedName>
</protein>
<dbReference type="InParanoid" id="A0A5C3PEP6"/>
<dbReference type="AlphaFoldDB" id="A0A5C3PEP6"/>
<keyword evidence="1" id="KW-0812">Transmembrane</keyword>
<evidence type="ECO:0000256" key="1">
    <source>
        <dbReference type="SAM" id="Phobius"/>
    </source>
</evidence>
<gene>
    <name evidence="2" type="ORF">K466DRAFT_599441</name>
</gene>
<feature type="transmembrane region" description="Helical" evidence="1">
    <location>
        <begin position="296"/>
        <end position="316"/>
    </location>
</feature>
<dbReference type="PANTHER" id="PTHR40465">
    <property type="entry name" value="CHROMOSOME 1, WHOLE GENOME SHOTGUN SEQUENCE"/>
    <property type="match status" value="1"/>
</dbReference>
<dbReference type="Proteomes" id="UP000308197">
    <property type="component" value="Unassembled WGS sequence"/>
</dbReference>